<sequence length="529" mass="58480">MPEPDNSAQSSVQAAAFGLDALAVGDRFKLFNFTRRGDHYLWILRAMDRLREVRVPQAHSDDVARALVELSVDYPDAPRTVDNLRACLDQLADENEDRVLHRLEDAARTGSLAGYRNRQSVYQFSDLGYSAYLAVEAVLGARFEDANLSRLIVSDILRDLNDLAKANREGNGPEVARRLRSLDAAVEDMARRSARFHLALGEIMRSSDASPEKFLEFKRALLVHMNDFMAELDRYLPRLSEAVAAVEATGIATLLNRAAEADDRPFMRIDALIEDWRRRWFAARAWFAPDEAGRVPRTEQLREVTGTAVSSVLALLRQITETQRRGVNRGTELRHLAAWVFDCPDDQAAHALMAAAFNVRSARHLGGVHEDEELIPDASTWWQAPGVEVSVSLFRKGRAPKASPPQKVAERNAVRAALREKQRADRAAERAATERLVAEGPHDIALDEEQVGVLLKLLTRALESRTVVAGRLVGSSCATDVAVLRLSPSPTGSTVRTPTGTLYLAGFQVEIKPARDGRILGANVTEGSV</sequence>
<evidence type="ECO:0008006" key="3">
    <source>
        <dbReference type="Google" id="ProtNLM"/>
    </source>
</evidence>
<dbReference type="AlphaFoldDB" id="C7QAN8"/>
<dbReference type="Pfam" id="PF09660">
    <property type="entry name" value="DUF2397"/>
    <property type="match status" value="1"/>
</dbReference>
<proteinExistence type="predicted"/>
<dbReference type="EMBL" id="CP001700">
    <property type="protein sequence ID" value="ACU74361.1"/>
    <property type="molecule type" value="Genomic_DNA"/>
</dbReference>
<gene>
    <name evidence="1" type="ordered locus">Caci_5502</name>
</gene>
<reference evidence="1 2" key="1">
    <citation type="journal article" date="2009" name="Stand. Genomic Sci.">
        <title>Complete genome sequence of Catenulispora acidiphila type strain (ID 139908).</title>
        <authorList>
            <person name="Copeland A."/>
            <person name="Lapidus A."/>
            <person name="Glavina Del Rio T."/>
            <person name="Nolan M."/>
            <person name="Lucas S."/>
            <person name="Chen F."/>
            <person name="Tice H."/>
            <person name="Cheng J.F."/>
            <person name="Bruce D."/>
            <person name="Goodwin L."/>
            <person name="Pitluck S."/>
            <person name="Mikhailova N."/>
            <person name="Pati A."/>
            <person name="Ivanova N."/>
            <person name="Mavromatis K."/>
            <person name="Chen A."/>
            <person name="Palaniappan K."/>
            <person name="Chain P."/>
            <person name="Land M."/>
            <person name="Hauser L."/>
            <person name="Chang Y.J."/>
            <person name="Jeffries C.D."/>
            <person name="Chertkov O."/>
            <person name="Brettin T."/>
            <person name="Detter J.C."/>
            <person name="Han C."/>
            <person name="Ali Z."/>
            <person name="Tindall B.J."/>
            <person name="Goker M."/>
            <person name="Bristow J."/>
            <person name="Eisen J.A."/>
            <person name="Markowitz V."/>
            <person name="Hugenholtz P."/>
            <person name="Kyrpides N.C."/>
            <person name="Klenk H.P."/>
        </authorList>
    </citation>
    <scope>NUCLEOTIDE SEQUENCE [LARGE SCALE GENOMIC DNA]</scope>
    <source>
        <strain evidence="2">DSM 44928 / JCM 14897 / NBRC 102108 / NRRL B-24433 / ID139908</strain>
    </source>
</reference>
<dbReference type="InParanoid" id="C7QAN8"/>
<accession>C7QAN8</accession>
<protein>
    <recommendedName>
        <fullName evidence="3">TIGR02677 family protein</fullName>
    </recommendedName>
</protein>
<dbReference type="Proteomes" id="UP000000851">
    <property type="component" value="Chromosome"/>
</dbReference>
<evidence type="ECO:0000313" key="1">
    <source>
        <dbReference type="EMBL" id="ACU74361.1"/>
    </source>
</evidence>
<dbReference type="NCBIfam" id="TIGR02677">
    <property type="entry name" value="TIGR02677 family protein"/>
    <property type="match status" value="1"/>
</dbReference>
<name>C7QAN8_CATAD</name>
<dbReference type="InterPro" id="IPR013493">
    <property type="entry name" value="CHP02677"/>
</dbReference>
<keyword evidence="2" id="KW-1185">Reference proteome</keyword>
<dbReference type="STRING" id="479433.Caci_5502"/>
<dbReference type="RefSeq" id="WP_015794090.1">
    <property type="nucleotide sequence ID" value="NC_013131.1"/>
</dbReference>
<dbReference type="HOGENOM" id="CLU_550742_0_0_11"/>
<organism evidence="1 2">
    <name type="scientific">Catenulispora acidiphila (strain DSM 44928 / JCM 14897 / NBRC 102108 / NRRL B-24433 / ID139908)</name>
    <dbReference type="NCBI Taxonomy" id="479433"/>
    <lineage>
        <taxon>Bacteria</taxon>
        <taxon>Bacillati</taxon>
        <taxon>Actinomycetota</taxon>
        <taxon>Actinomycetes</taxon>
        <taxon>Catenulisporales</taxon>
        <taxon>Catenulisporaceae</taxon>
        <taxon>Catenulispora</taxon>
    </lineage>
</organism>
<evidence type="ECO:0000313" key="2">
    <source>
        <dbReference type="Proteomes" id="UP000000851"/>
    </source>
</evidence>
<dbReference type="eggNOG" id="ENOG502Z7IU">
    <property type="taxonomic scope" value="Bacteria"/>
</dbReference>
<dbReference type="OrthoDB" id="5508807at2"/>
<dbReference type="KEGG" id="cai:Caci_5502"/>